<keyword evidence="1" id="KW-0472">Membrane</keyword>
<dbReference type="EMBL" id="JAPFFI010000006">
    <property type="protein sequence ID" value="KAJ6390457.1"/>
    <property type="molecule type" value="Genomic_DNA"/>
</dbReference>
<keyword evidence="1" id="KW-1133">Transmembrane helix</keyword>
<accession>A0ABQ9BTJ6</accession>
<comment type="caution">
    <text evidence="2">The sequence shown here is derived from an EMBL/GenBank/DDBJ whole genome shotgun (WGS) entry which is preliminary data.</text>
</comment>
<keyword evidence="1" id="KW-0812">Transmembrane</keyword>
<protein>
    <submittedName>
        <fullName evidence="2">Uncharacterized protein</fullName>
    </submittedName>
</protein>
<feature type="non-terminal residue" evidence="2">
    <location>
        <position position="50"/>
    </location>
</feature>
<organism evidence="2 3">
    <name type="scientific">Salix suchowensis</name>
    <dbReference type="NCBI Taxonomy" id="1278906"/>
    <lineage>
        <taxon>Eukaryota</taxon>
        <taxon>Viridiplantae</taxon>
        <taxon>Streptophyta</taxon>
        <taxon>Embryophyta</taxon>
        <taxon>Tracheophyta</taxon>
        <taxon>Spermatophyta</taxon>
        <taxon>Magnoliopsida</taxon>
        <taxon>eudicotyledons</taxon>
        <taxon>Gunneridae</taxon>
        <taxon>Pentapetalae</taxon>
        <taxon>rosids</taxon>
        <taxon>fabids</taxon>
        <taxon>Malpighiales</taxon>
        <taxon>Salicaceae</taxon>
        <taxon>Saliceae</taxon>
        <taxon>Salix</taxon>
    </lineage>
</organism>
<reference evidence="2" key="2">
    <citation type="journal article" date="2023" name="Int. J. Mol. Sci.">
        <title>De Novo Assembly and Annotation of 11 Diverse Shrub Willow (Salix) Genomes Reveals Novel Gene Organization in Sex-Linked Regions.</title>
        <authorList>
            <person name="Hyden B."/>
            <person name="Feng K."/>
            <person name="Yates T.B."/>
            <person name="Jawdy S."/>
            <person name="Cereghino C."/>
            <person name="Smart L.B."/>
            <person name="Muchero W."/>
        </authorList>
    </citation>
    <scope>NUCLEOTIDE SEQUENCE</scope>
    <source>
        <tissue evidence="2">Shoot tip</tissue>
    </source>
</reference>
<name>A0ABQ9BTJ6_9ROSI</name>
<evidence type="ECO:0000256" key="1">
    <source>
        <dbReference type="SAM" id="Phobius"/>
    </source>
</evidence>
<proteinExistence type="predicted"/>
<keyword evidence="3" id="KW-1185">Reference proteome</keyword>
<reference evidence="2" key="1">
    <citation type="submission" date="2022-10" db="EMBL/GenBank/DDBJ databases">
        <authorList>
            <person name="Hyden B.L."/>
            <person name="Feng K."/>
            <person name="Yates T."/>
            <person name="Jawdy S."/>
            <person name="Smart L.B."/>
            <person name="Muchero W."/>
        </authorList>
    </citation>
    <scope>NUCLEOTIDE SEQUENCE</scope>
    <source>
        <tissue evidence="2">Shoot tip</tissue>
    </source>
</reference>
<evidence type="ECO:0000313" key="2">
    <source>
        <dbReference type="EMBL" id="KAJ6390457.1"/>
    </source>
</evidence>
<feature type="transmembrane region" description="Helical" evidence="1">
    <location>
        <begin position="21"/>
        <end position="39"/>
    </location>
</feature>
<sequence>MFQERPCIPLAVLEKKIHSPRVALFFLSFLLLLVKWTTYRTWHANPSPGI</sequence>
<gene>
    <name evidence="2" type="ORF">OIU77_024632</name>
</gene>
<evidence type="ECO:0000313" key="3">
    <source>
        <dbReference type="Proteomes" id="UP001141253"/>
    </source>
</evidence>
<dbReference type="Proteomes" id="UP001141253">
    <property type="component" value="Chromosome 2"/>
</dbReference>